<reference evidence="1" key="2">
    <citation type="journal article" date="2015" name="Data Brief">
        <title>Shoot transcriptome of the giant reed, Arundo donax.</title>
        <authorList>
            <person name="Barrero R.A."/>
            <person name="Guerrero F.D."/>
            <person name="Moolhuijzen P."/>
            <person name="Goolsby J.A."/>
            <person name="Tidwell J."/>
            <person name="Bellgard S.E."/>
            <person name="Bellgard M.I."/>
        </authorList>
    </citation>
    <scope>NUCLEOTIDE SEQUENCE</scope>
    <source>
        <tissue evidence="1">Shoot tissue taken approximately 20 cm above the soil surface</tissue>
    </source>
</reference>
<dbReference type="AlphaFoldDB" id="A0A0A9DXC8"/>
<dbReference type="EMBL" id="GBRH01204696">
    <property type="protein sequence ID" value="JAD93199.1"/>
    <property type="molecule type" value="Transcribed_RNA"/>
</dbReference>
<reference evidence="1" key="1">
    <citation type="submission" date="2014-09" db="EMBL/GenBank/DDBJ databases">
        <authorList>
            <person name="Magalhaes I.L.F."/>
            <person name="Oliveira U."/>
            <person name="Santos F.R."/>
            <person name="Vidigal T.H.D.A."/>
            <person name="Brescovit A.D."/>
            <person name="Santos A.J."/>
        </authorList>
    </citation>
    <scope>NUCLEOTIDE SEQUENCE</scope>
    <source>
        <tissue evidence="1">Shoot tissue taken approximately 20 cm above the soil surface</tissue>
    </source>
</reference>
<protein>
    <submittedName>
        <fullName evidence="1">Uncharacterized protein</fullName>
    </submittedName>
</protein>
<evidence type="ECO:0000313" key="1">
    <source>
        <dbReference type="EMBL" id="JAD93199.1"/>
    </source>
</evidence>
<proteinExistence type="predicted"/>
<organism evidence="1">
    <name type="scientific">Arundo donax</name>
    <name type="common">Giant reed</name>
    <name type="synonym">Donax arundinaceus</name>
    <dbReference type="NCBI Taxonomy" id="35708"/>
    <lineage>
        <taxon>Eukaryota</taxon>
        <taxon>Viridiplantae</taxon>
        <taxon>Streptophyta</taxon>
        <taxon>Embryophyta</taxon>
        <taxon>Tracheophyta</taxon>
        <taxon>Spermatophyta</taxon>
        <taxon>Magnoliopsida</taxon>
        <taxon>Liliopsida</taxon>
        <taxon>Poales</taxon>
        <taxon>Poaceae</taxon>
        <taxon>PACMAD clade</taxon>
        <taxon>Arundinoideae</taxon>
        <taxon>Arundineae</taxon>
        <taxon>Arundo</taxon>
    </lineage>
</organism>
<name>A0A0A9DXC8_ARUDO</name>
<accession>A0A0A9DXC8</accession>
<sequence length="62" mass="7033">MIMFCSHNRVYIAPIPIITSEQCITNKETQRRAKQQSILPLSPPKLNNEQHVAHAATVQQHA</sequence>